<dbReference type="SUPFAM" id="SSF63491">
    <property type="entry name" value="BAG domain"/>
    <property type="match status" value="1"/>
</dbReference>
<comment type="caution">
    <text evidence="3">The sequence shown here is derived from an EMBL/GenBank/DDBJ whole genome shotgun (WGS) entry which is preliminary data.</text>
</comment>
<dbReference type="OrthoDB" id="333905at2759"/>
<protein>
    <recommendedName>
        <fullName evidence="2">BAG domain-containing protein</fullName>
    </recommendedName>
</protein>
<name>A0A1Y1WE53_9FUNG</name>
<reference evidence="3 4" key="1">
    <citation type="submission" date="2016-07" db="EMBL/GenBank/DDBJ databases">
        <title>Pervasive Adenine N6-methylation of Active Genes in Fungi.</title>
        <authorList>
            <consortium name="DOE Joint Genome Institute"/>
            <person name="Mondo S.J."/>
            <person name="Dannebaum R.O."/>
            <person name="Kuo R.C."/>
            <person name="Labutti K."/>
            <person name="Haridas S."/>
            <person name="Kuo A."/>
            <person name="Salamov A."/>
            <person name="Ahrendt S.R."/>
            <person name="Lipzen A."/>
            <person name="Sullivan W."/>
            <person name="Andreopoulos W.B."/>
            <person name="Clum A."/>
            <person name="Lindquist E."/>
            <person name="Daum C."/>
            <person name="Ramamoorthy G.K."/>
            <person name="Gryganskyi A."/>
            <person name="Culley D."/>
            <person name="Magnuson J.K."/>
            <person name="James T.Y."/>
            <person name="O'Malley M.A."/>
            <person name="Stajich J.E."/>
            <person name="Spatafora J.W."/>
            <person name="Visel A."/>
            <person name="Grigoriev I.V."/>
        </authorList>
    </citation>
    <scope>NUCLEOTIDE SEQUENCE [LARGE SCALE GENOMIC DNA]</scope>
    <source>
        <strain evidence="3 4">ATCC 12442</strain>
    </source>
</reference>
<organism evidence="3 4">
    <name type="scientific">Linderina pennispora</name>
    <dbReference type="NCBI Taxonomy" id="61395"/>
    <lineage>
        <taxon>Eukaryota</taxon>
        <taxon>Fungi</taxon>
        <taxon>Fungi incertae sedis</taxon>
        <taxon>Zoopagomycota</taxon>
        <taxon>Kickxellomycotina</taxon>
        <taxon>Kickxellomycetes</taxon>
        <taxon>Kickxellales</taxon>
        <taxon>Kickxellaceae</taxon>
        <taxon>Linderina</taxon>
    </lineage>
</organism>
<dbReference type="Proteomes" id="UP000193922">
    <property type="component" value="Unassembled WGS sequence"/>
</dbReference>
<dbReference type="STRING" id="61395.A0A1Y1WE53"/>
<dbReference type="Gene3D" id="1.20.58.120">
    <property type="entry name" value="BAG domain"/>
    <property type="match status" value="1"/>
</dbReference>
<feature type="compositionally biased region" description="Basic residues" evidence="1">
    <location>
        <begin position="443"/>
        <end position="458"/>
    </location>
</feature>
<dbReference type="RefSeq" id="XP_040745123.1">
    <property type="nucleotide sequence ID" value="XM_040890254.1"/>
</dbReference>
<dbReference type="Pfam" id="PF02179">
    <property type="entry name" value="BAG"/>
    <property type="match status" value="1"/>
</dbReference>
<feature type="compositionally biased region" description="Basic and acidic residues" evidence="1">
    <location>
        <begin position="236"/>
        <end position="246"/>
    </location>
</feature>
<dbReference type="GeneID" id="63806902"/>
<feature type="region of interest" description="Disordered" evidence="1">
    <location>
        <begin position="364"/>
        <end position="416"/>
    </location>
</feature>
<evidence type="ECO:0000256" key="1">
    <source>
        <dbReference type="SAM" id="MobiDB-lite"/>
    </source>
</evidence>
<evidence type="ECO:0000313" key="3">
    <source>
        <dbReference type="EMBL" id="ORX71608.1"/>
    </source>
</evidence>
<feature type="region of interest" description="Disordered" evidence="1">
    <location>
        <begin position="437"/>
        <end position="471"/>
    </location>
</feature>
<proteinExistence type="predicted"/>
<gene>
    <name evidence="3" type="ORF">DL89DRAFT_292059</name>
</gene>
<dbReference type="PROSITE" id="PS51035">
    <property type="entry name" value="BAG"/>
    <property type="match status" value="1"/>
</dbReference>
<feature type="region of interest" description="Disordered" evidence="1">
    <location>
        <begin position="154"/>
        <end position="177"/>
    </location>
</feature>
<dbReference type="GO" id="GO:0051087">
    <property type="term" value="F:protein-folding chaperone binding"/>
    <property type="evidence" value="ECO:0007669"/>
    <property type="project" value="InterPro"/>
</dbReference>
<dbReference type="AlphaFoldDB" id="A0A1Y1WE53"/>
<dbReference type="SMART" id="SM00264">
    <property type="entry name" value="BAG"/>
    <property type="match status" value="1"/>
</dbReference>
<dbReference type="InterPro" id="IPR003103">
    <property type="entry name" value="BAG_domain"/>
</dbReference>
<feature type="region of interest" description="Disordered" evidence="1">
    <location>
        <begin position="222"/>
        <end position="278"/>
    </location>
</feature>
<accession>A0A1Y1WE53</accession>
<dbReference type="InterPro" id="IPR036533">
    <property type="entry name" value="BAG_dom_sf"/>
</dbReference>
<feature type="compositionally biased region" description="Pro residues" evidence="1">
    <location>
        <begin position="29"/>
        <end position="38"/>
    </location>
</feature>
<keyword evidence="4" id="KW-1185">Reference proteome</keyword>
<feature type="domain" description="BAG" evidence="2">
    <location>
        <begin position="553"/>
        <end position="595"/>
    </location>
</feature>
<evidence type="ECO:0000313" key="4">
    <source>
        <dbReference type="Proteomes" id="UP000193922"/>
    </source>
</evidence>
<feature type="region of interest" description="Disordered" evidence="1">
    <location>
        <begin position="14"/>
        <end position="43"/>
    </location>
</feature>
<evidence type="ECO:0000259" key="2">
    <source>
        <dbReference type="PROSITE" id="PS51035"/>
    </source>
</evidence>
<dbReference type="EMBL" id="MCFD01000004">
    <property type="protein sequence ID" value="ORX71608.1"/>
    <property type="molecule type" value="Genomic_DNA"/>
</dbReference>
<feature type="compositionally biased region" description="Basic and acidic residues" evidence="1">
    <location>
        <begin position="377"/>
        <end position="400"/>
    </location>
</feature>
<sequence length="617" mass="70839">MQFFLDDSGTPIRLVPAGAQRPARRFDAPPSPPIPPSRAVPGYPYIRLSNDDDLSDNYPFDAFQDLRSAFASPSLRSMQTRMDYVQQQRARAHLQRQLLERQMHDQEMRERELREYQYRLELERRKRARIAAQQARQAYLERLQEEEKQRQLEQQKKAELAERKRRQTSTSDGEGAFYPPFHFFDHILDSQLKSRDDLERRRAQKSALADLLNAYFGIESKEEPMAAKPPSQSPDPQKHESVEGVRPEPTTADASPNDAKGEEAEQPFPLLKPGETNPSVLDSVLRVVHDRLGEIAADEAKSTDDDIKVDAVDEFKAAKPDDGVVQVEEPVDYKTLASTLRNRVNNLEDDDIFVPISPLLGFSDDVSDVGGPVAEEEPQKPAEKRAKEAPHVVEPKKRQSPEPMQVDGDEPSDSEFSRMLDNCKRQLCDMQEATAKPDCEAARRRRRRRHRRHHHKTRQSKDIAEPVESEEDKQRRAVRTIEDYILGERSKRQAQEVVASLRALRDIEKEVDKARIDYNRRLHNTQLSFVADKDGSLKLAHNKTNFVFHEYQEVLERQLLKLDEVPSFGDETVRHKRKAIVRKIQAILDALDQFALDQESELSEAGAMADMSSNSDF</sequence>